<dbReference type="GO" id="GO:0022904">
    <property type="term" value="P:respiratory electron transport chain"/>
    <property type="evidence" value="ECO:0007669"/>
    <property type="project" value="InterPro"/>
</dbReference>
<dbReference type="PANTHER" id="PTHR30485">
    <property type="entry name" value="NI/FE-HYDROGENASE 1 B-TYPE CYTOCHROME SUBUNIT"/>
    <property type="match status" value="1"/>
</dbReference>
<dbReference type="EMBL" id="CP032419">
    <property type="protein sequence ID" value="AYC31497.1"/>
    <property type="molecule type" value="Genomic_DNA"/>
</dbReference>
<dbReference type="Gene3D" id="1.20.950.20">
    <property type="entry name" value="Transmembrane di-heme cytochromes, Chain C"/>
    <property type="match status" value="1"/>
</dbReference>
<feature type="domain" description="Cytochrome b561 bacterial/Ni-hydrogenase" evidence="7">
    <location>
        <begin position="9"/>
        <end position="174"/>
    </location>
</feature>
<reference evidence="9" key="1">
    <citation type="submission" date="2018-09" db="EMBL/GenBank/DDBJ databases">
        <authorList>
            <person name="Zhu H."/>
        </authorList>
    </citation>
    <scope>NUCLEOTIDE SEQUENCE [LARGE SCALE GENOMIC DNA]</scope>
    <source>
        <strain evidence="9">K2W31S-8</strain>
    </source>
</reference>
<dbReference type="InterPro" id="IPR011577">
    <property type="entry name" value="Cyt_b561_bac/Ni-Hgenase"/>
</dbReference>
<protein>
    <submittedName>
        <fullName evidence="8">DUF4405 domain-containing protein</fullName>
    </submittedName>
</protein>
<feature type="transmembrane region" description="Helical" evidence="6">
    <location>
        <begin position="12"/>
        <end position="32"/>
    </location>
</feature>
<evidence type="ECO:0000313" key="9">
    <source>
        <dbReference type="Proteomes" id="UP000265560"/>
    </source>
</evidence>
<dbReference type="Pfam" id="PF01292">
    <property type="entry name" value="Ni_hydr_CYTB"/>
    <property type="match status" value="1"/>
</dbReference>
<dbReference type="InterPro" id="IPR051542">
    <property type="entry name" value="Hydrogenase_cytochrome"/>
</dbReference>
<dbReference type="GO" id="GO:0005886">
    <property type="term" value="C:plasma membrane"/>
    <property type="evidence" value="ECO:0007669"/>
    <property type="project" value="UniProtKB-SubCell"/>
</dbReference>
<organism evidence="8 9">
    <name type="scientific">Pseudomonas cavernae</name>
    <dbReference type="NCBI Taxonomy" id="2320867"/>
    <lineage>
        <taxon>Bacteria</taxon>
        <taxon>Pseudomonadati</taxon>
        <taxon>Pseudomonadota</taxon>
        <taxon>Gammaproteobacteria</taxon>
        <taxon>Pseudomonadales</taxon>
        <taxon>Pseudomonadaceae</taxon>
        <taxon>Pseudomonas</taxon>
    </lineage>
</organism>
<evidence type="ECO:0000256" key="1">
    <source>
        <dbReference type="ARBA" id="ARBA00004651"/>
    </source>
</evidence>
<evidence type="ECO:0000256" key="2">
    <source>
        <dbReference type="ARBA" id="ARBA00022475"/>
    </source>
</evidence>
<dbReference type="Proteomes" id="UP000265560">
    <property type="component" value="Chromosome"/>
</dbReference>
<name>A0A385YZU7_9PSED</name>
<dbReference type="AlphaFoldDB" id="A0A385YZU7"/>
<gene>
    <name evidence="8" type="ORF">D3880_03400</name>
</gene>
<evidence type="ECO:0000313" key="8">
    <source>
        <dbReference type="EMBL" id="AYC31497.1"/>
    </source>
</evidence>
<dbReference type="OrthoDB" id="196472at2"/>
<dbReference type="GO" id="GO:0009055">
    <property type="term" value="F:electron transfer activity"/>
    <property type="evidence" value="ECO:0007669"/>
    <property type="project" value="InterPro"/>
</dbReference>
<evidence type="ECO:0000256" key="6">
    <source>
        <dbReference type="SAM" id="Phobius"/>
    </source>
</evidence>
<keyword evidence="3 6" id="KW-0812">Transmembrane</keyword>
<feature type="transmembrane region" description="Helical" evidence="6">
    <location>
        <begin position="44"/>
        <end position="62"/>
    </location>
</feature>
<evidence type="ECO:0000256" key="4">
    <source>
        <dbReference type="ARBA" id="ARBA00022989"/>
    </source>
</evidence>
<dbReference type="RefSeq" id="WP_119892123.1">
    <property type="nucleotide sequence ID" value="NZ_CP032419.1"/>
</dbReference>
<accession>A0A385YZU7</accession>
<evidence type="ECO:0000256" key="5">
    <source>
        <dbReference type="ARBA" id="ARBA00023136"/>
    </source>
</evidence>
<dbReference type="KEGG" id="pcav:D3880_03400"/>
<sequence>MRDDTLRLWDPLVRFCHWSVAGVFFADYFFLTSFGSQVQFWHRWLGYYAVLCVLIRVGWGFVGSPAARWADFWPTPTRLATHLRALFKRQPFHRLGHSPLGALVMLLMLLSMLSLGVSGFLMEEVDYFWGEDLPRDIHVWIADALFALVCVHIAAALFESWRLKENLPLSMITGKRRRL</sequence>
<comment type="subcellular location">
    <subcellularLocation>
        <location evidence="1">Cell membrane</location>
        <topology evidence="1">Multi-pass membrane protein</topology>
    </subcellularLocation>
</comment>
<keyword evidence="2" id="KW-1003">Cell membrane</keyword>
<dbReference type="GO" id="GO:0020037">
    <property type="term" value="F:heme binding"/>
    <property type="evidence" value="ECO:0007669"/>
    <property type="project" value="TreeGrafter"/>
</dbReference>
<keyword evidence="9" id="KW-1185">Reference proteome</keyword>
<evidence type="ECO:0000256" key="3">
    <source>
        <dbReference type="ARBA" id="ARBA00022692"/>
    </source>
</evidence>
<feature type="transmembrane region" description="Helical" evidence="6">
    <location>
        <begin position="137"/>
        <end position="158"/>
    </location>
</feature>
<evidence type="ECO:0000259" key="7">
    <source>
        <dbReference type="Pfam" id="PF01292"/>
    </source>
</evidence>
<dbReference type="SUPFAM" id="SSF81342">
    <property type="entry name" value="Transmembrane di-heme cytochromes"/>
    <property type="match status" value="1"/>
</dbReference>
<keyword evidence="5 6" id="KW-0472">Membrane</keyword>
<feature type="transmembrane region" description="Helical" evidence="6">
    <location>
        <begin position="98"/>
        <end position="117"/>
    </location>
</feature>
<proteinExistence type="predicted"/>
<dbReference type="InterPro" id="IPR016174">
    <property type="entry name" value="Di-haem_cyt_TM"/>
</dbReference>
<dbReference type="PANTHER" id="PTHR30485:SF2">
    <property type="entry name" value="BLL0597 PROTEIN"/>
    <property type="match status" value="1"/>
</dbReference>
<keyword evidence="4 6" id="KW-1133">Transmembrane helix</keyword>